<proteinExistence type="predicted"/>
<gene>
    <name evidence="1" type="ORF">CURHAP_LOCUS47123</name>
</gene>
<dbReference type="AlphaFoldDB" id="A0A6J5VLX1"/>
<evidence type="ECO:0000313" key="2">
    <source>
        <dbReference type="Proteomes" id="UP000507222"/>
    </source>
</evidence>
<dbReference type="EMBL" id="CAEKDK010000007">
    <property type="protein sequence ID" value="CAB4288884.1"/>
    <property type="molecule type" value="Genomic_DNA"/>
</dbReference>
<sequence>MFAWEQPNKTFLHCLQMTMSLKRSTLYGQTTSINLVMQMQAIGEVGNLAPEKAYELQCKPATYQLPP</sequence>
<evidence type="ECO:0000313" key="1">
    <source>
        <dbReference type="EMBL" id="CAB4288884.1"/>
    </source>
</evidence>
<accession>A0A6J5VLX1</accession>
<protein>
    <submittedName>
        <fullName evidence="1">Uncharacterized protein</fullName>
    </submittedName>
</protein>
<dbReference type="Proteomes" id="UP000507222">
    <property type="component" value="Unassembled WGS sequence"/>
</dbReference>
<organism evidence="1 2">
    <name type="scientific">Prunus armeniaca</name>
    <name type="common">Apricot</name>
    <name type="synonym">Armeniaca vulgaris</name>
    <dbReference type="NCBI Taxonomy" id="36596"/>
    <lineage>
        <taxon>Eukaryota</taxon>
        <taxon>Viridiplantae</taxon>
        <taxon>Streptophyta</taxon>
        <taxon>Embryophyta</taxon>
        <taxon>Tracheophyta</taxon>
        <taxon>Spermatophyta</taxon>
        <taxon>Magnoliopsida</taxon>
        <taxon>eudicotyledons</taxon>
        <taxon>Gunneridae</taxon>
        <taxon>Pentapetalae</taxon>
        <taxon>rosids</taxon>
        <taxon>fabids</taxon>
        <taxon>Rosales</taxon>
        <taxon>Rosaceae</taxon>
        <taxon>Amygdaloideae</taxon>
        <taxon>Amygdaleae</taxon>
        <taxon>Prunus</taxon>
    </lineage>
</organism>
<reference evidence="1 2" key="1">
    <citation type="submission" date="2020-05" db="EMBL/GenBank/DDBJ databases">
        <authorList>
            <person name="Campoy J."/>
            <person name="Schneeberger K."/>
            <person name="Spophaly S."/>
        </authorList>
    </citation>
    <scope>NUCLEOTIDE SEQUENCE [LARGE SCALE GENOMIC DNA]</scope>
    <source>
        <strain evidence="1">PruArmRojPasFocal</strain>
    </source>
</reference>
<name>A0A6J5VLX1_PRUAR</name>